<evidence type="ECO:0000256" key="1">
    <source>
        <dbReference type="SAM" id="MobiDB-lite"/>
    </source>
</evidence>
<keyword evidence="3" id="KW-1185">Reference proteome</keyword>
<evidence type="ECO:0000313" key="3">
    <source>
        <dbReference type="Proteomes" id="UP000184267"/>
    </source>
</evidence>
<dbReference type="EMBL" id="MNAD01001178">
    <property type="protein sequence ID" value="OJT07422.1"/>
    <property type="molecule type" value="Genomic_DNA"/>
</dbReference>
<evidence type="ECO:0000313" key="2">
    <source>
        <dbReference type="EMBL" id="OJT07422.1"/>
    </source>
</evidence>
<feature type="region of interest" description="Disordered" evidence="1">
    <location>
        <begin position="29"/>
        <end position="52"/>
    </location>
</feature>
<reference evidence="2 3" key="1">
    <citation type="submission" date="2016-10" db="EMBL/GenBank/DDBJ databases">
        <title>Genome sequence of the basidiomycete white-rot fungus Trametes pubescens.</title>
        <authorList>
            <person name="Makela M.R."/>
            <person name="Granchi Z."/>
            <person name="Peng M."/>
            <person name="De Vries R.P."/>
            <person name="Grigoriev I."/>
            <person name="Riley R."/>
            <person name="Hilden K."/>
        </authorList>
    </citation>
    <scope>NUCLEOTIDE SEQUENCE [LARGE SCALE GENOMIC DNA]</scope>
    <source>
        <strain evidence="2 3">FBCC735</strain>
    </source>
</reference>
<comment type="caution">
    <text evidence="2">The sequence shown here is derived from an EMBL/GenBank/DDBJ whole genome shotgun (WGS) entry which is preliminary data.</text>
</comment>
<accession>A0A1M2VIM3</accession>
<protein>
    <submittedName>
        <fullName evidence="2">Uncharacterized protein</fullName>
    </submittedName>
</protein>
<gene>
    <name evidence="2" type="ORF">TRAPUB_1742</name>
</gene>
<name>A0A1M2VIM3_TRAPU</name>
<organism evidence="2 3">
    <name type="scientific">Trametes pubescens</name>
    <name type="common">White-rot fungus</name>
    <dbReference type="NCBI Taxonomy" id="154538"/>
    <lineage>
        <taxon>Eukaryota</taxon>
        <taxon>Fungi</taxon>
        <taxon>Dikarya</taxon>
        <taxon>Basidiomycota</taxon>
        <taxon>Agaricomycotina</taxon>
        <taxon>Agaricomycetes</taxon>
        <taxon>Polyporales</taxon>
        <taxon>Polyporaceae</taxon>
        <taxon>Trametes</taxon>
    </lineage>
</organism>
<dbReference type="Proteomes" id="UP000184267">
    <property type="component" value="Unassembled WGS sequence"/>
</dbReference>
<proteinExistence type="predicted"/>
<dbReference type="AlphaFoldDB" id="A0A1M2VIM3"/>
<sequence length="52" mass="5850">MVRPNSQWCVRIPNGVSYVQFRVVARGPDQSVLPSSSQRPKPGKIMMLQPPE</sequence>